<protein>
    <submittedName>
        <fullName evidence="2">Uncharacterized protein</fullName>
    </submittedName>
</protein>
<dbReference type="Proteomes" id="UP001054821">
    <property type="component" value="Chromosome 7"/>
</dbReference>
<gene>
    <name evidence="2" type="ORF">L3X38_036632</name>
</gene>
<organism evidence="2 3">
    <name type="scientific">Prunus dulcis</name>
    <name type="common">Almond</name>
    <name type="synonym">Amygdalus dulcis</name>
    <dbReference type="NCBI Taxonomy" id="3755"/>
    <lineage>
        <taxon>Eukaryota</taxon>
        <taxon>Viridiplantae</taxon>
        <taxon>Streptophyta</taxon>
        <taxon>Embryophyta</taxon>
        <taxon>Tracheophyta</taxon>
        <taxon>Spermatophyta</taxon>
        <taxon>Magnoliopsida</taxon>
        <taxon>eudicotyledons</taxon>
        <taxon>Gunneridae</taxon>
        <taxon>Pentapetalae</taxon>
        <taxon>rosids</taxon>
        <taxon>fabids</taxon>
        <taxon>Rosales</taxon>
        <taxon>Rosaceae</taxon>
        <taxon>Amygdaloideae</taxon>
        <taxon>Amygdaleae</taxon>
        <taxon>Prunus</taxon>
    </lineage>
</organism>
<name>A0AAD4V1T5_PRUDU</name>
<evidence type="ECO:0000313" key="2">
    <source>
        <dbReference type="EMBL" id="KAI5316925.1"/>
    </source>
</evidence>
<reference evidence="2 3" key="1">
    <citation type="journal article" date="2022" name="G3 (Bethesda)">
        <title>Whole-genome sequence and methylome profiling of the almond [Prunus dulcis (Mill.) D.A. Webb] cultivar 'Nonpareil'.</title>
        <authorList>
            <person name="D'Amico-Willman K.M."/>
            <person name="Ouma W.Z."/>
            <person name="Meulia T."/>
            <person name="Sideli G.M."/>
            <person name="Gradziel T.M."/>
            <person name="Fresnedo-Ramirez J."/>
        </authorList>
    </citation>
    <scope>NUCLEOTIDE SEQUENCE [LARGE SCALE GENOMIC DNA]</scope>
    <source>
        <strain evidence="2">Clone GOH B32 T37-40</strain>
    </source>
</reference>
<sequence length="182" mass="20158">MHHTQAIYQVVVKIDHRFIEPTSANPSVTSDNELLESNSCSNPVTNHVTFRGRGLLVLRFGGGRDVGQRRSGGMRGKRDEGDARDVKQREWKFIGRSKGSLGQHLKMQRKGFSKETHKVNKGSHTKGGSIGTPEVPEGATPKGSGRATSCSEEGGEDERNFRENEEPLSLKLLFFKQLKLSL</sequence>
<feature type="region of interest" description="Disordered" evidence="1">
    <location>
        <begin position="112"/>
        <end position="163"/>
    </location>
</feature>
<evidence type="ECO:0000256" key="1">
    <source>
        <dbReference type="SAM" id="MobiDB-lite"/>
    </source>
</evidence>
<dbReference type="EMBL" id="JAJFAZ020000007">
    <property type="protein sequence ID" value="KAI5316925.1"/>
    <property type="molecule type" value="Genomic_DNA"/>
</dbReference>
<feature type="compositionally biased region" description="Basic and acidic residues" evidence="1">
    <location>
        <begin position="76"/>
        <end position="88"/>
    </location>
</feature>
<dbReference type="AlphaFoldDB" id="A0AAD4V1T5"/>
<keyword evidence="3" id="KW-1185">Reference proteome</keyword>
<comment type="caution">
    <text evidence="2">The sequence shown here is derived from an EMBL/GenBank/DDBJ whole genome shotgun (WGS) entry which is preliminary data.</text>
</comment>
<feature type="region of interest" description="Disordered" evidence="1">
    <location>
        <begin position="66"/>
        <end position="88"/>
    </location>
</feature>
<accession>A0AAD4V1T5</accession>
<proteinExistence type="predicted"/>
<evidence type="ECO:0000313" key="3">
    <source>
        <dbReference type="Proteomes" id="UP001054821"/>
    </source>
</evidence>